<comment type="subcellular location">
    <subcellularLocation>
        <location evidence="1">Membrane</location>
        <topology evidence="1">Multi-pass membrane protein</topology>
    </subcellularLocation>
</comment>
<dbReference type="PROSITE" id="PS00211">
    <property type="entry name" value="ABC_TRANSPORTER_1"/>
    <property type="match status" value="2"/>
</dbReference>
<dbReference type="AlphaFoldDB" id="A0AAW1V202"/>
<feature type="domain" description="ABC transmembrane type-1" evidence="13">
    <location>
        <begin position="91"/>
        <end position="359"/>
    </location>
</feature>
<evidence type="ECO:0000259" key="12">
    <source>
        <dbReference type="PROSITE" id="PS50893"/>
    </source>
</evidence>
<keyword evidence="8 10" id="KW-1133">Transmembrane helix</keyword>
<feature type="chain" id="PRO_5043844872" evidence="11">
    <location>
        <begin position="22"/>
        <end position="1245"/>
    </location>
</feature>
<evidence type="ECO:0000256" key="5">
    <source>
        <dbReference type="ARBA" id="ARBA00022737"/>
    </source>
</evidence>
<dbReference type="InterPro" id="IPR044746">
    <property type="entry name" value="ABCC_6TM_D1"/>
</dbReference>
<dbReference type="InterPro" id="IPR011527">
    <property type="entry name" value="ABC1_TM_dom"/>
</dbReference>
<gene>
    <name evidence="14" type="ORF">WA026_000915</name>
</gene>
<dbReference type="SUPFAM" id="SSF52540">
    <property type="entry name" value="P-loop containing nucleoside triphosphate hydrolases"/>
    <property type="match status" value="2"/>
</dbReference>
<feature type="domain" description="ABC transporter" evidence="12">
    <location>
        <begin position="1012"/>
        <end position="1243"/>
    </location>
</feature>
<dbReference type="GO" id="GO:0016020">
    <property type="term" value="C:membrane"/>
    <property type="evidence" value="ECO:0007669"/>
    <property type="project" value="UniProtKB-SubCell"/>
</dbReference>
<accession>A0AAW1V202</accession>
<feature type="transmembrane region" description="Helical" evidence="10">
    <location>
        <begin position="731"/>
        <end position="754"/>
    </location>
</feature>
<feature type="transmembrane region" description="Helical" evidence="10">
    <location>
        <begin position="679"/>
        <end position="704"/>
    </location>
</feature>
<dbReference type="Gene3D" id="1.20.1560.10">
    <property type="entry name" value="ABC transporter type 1, transmembrane domain"/>
    <property type="match status" value="2"/>
</dbReference>
<dbReference type="PROSITE" id="PS50893">
    <property type="entry name" value="ABC_TRANSPORTER_2"/>
    <property type="match status" value="2"/>
</dbReference>
<keyword evidence="5" id="KW-0677">Repeat</keyword>
<feature type="transmembrane region" description="Helical" evidence="10">
    <location>
        <begin position="902"/>
        <end position="927"/>
    </location>
</feature>
<dbReference type="SMART" id="SM00382">
    <property type="entry name" value="AAA"/>
    <property type="match status" value="2"/>
</dbReference>
<dbReference type="Proteomes" id="UP001431783">
    <property type="component" value="Unassembled WGS sequence"/>
</dbReference>
<evidence type="ECO:0000256" key="1">
    <source>
        <dbReference type="ARBA" id="ARBA00004141"/>
    </source>
</evidence>
<dbReference type="PROSITE" id="PS50929">
    <property type="entry name" value="ABC_TM1F"/>
    <property type="match status" value="2"/>
</dbReference>
<evidence type="ECO:0000313" key="15">
    <source>
        <dbReference type="Proteomes" id="UP001431783"/>
    </source>
</evidence>
<dbReference type="CDD" id="cd18580">
    <property type="entry name" value="ABC_6TM_ABCC_D2"/>
    <property type="match status" value="1"/>
</dbReference>
<dbReference type="InterPro" id="IPR027417">
    <property type="entry name" value="P-loop_NTPase"/>
</dbReference>
<dbReference type="CDD" id="cd03244">
    <property type="entry name" value="ABCC_MRP_domain2"/>
    <property type="match status" value="1"/>
</dbReference>
<proteinExistence type="inferred from homology"/>
<dbReference type="PANTHER" id="PTHR24223:SF456">
    <property type="entry name" value="MULTIDRUG RESISTANCE-ASSOCIATED PROTEIN LETHAL(2)03659"/>
    <property type="match status" value="1"/>
</dbReference>
<dbReference type="Pfam" id="PF00005">
    <property type="entry name" value="ABC_tran"/>
    <property type="match status" value="2"/>
</dbReference>
<sequence length="1245" mass="140739">MENINPKSKAGWISLLFLTYALDIFKKGSKNGWTTNNLYSPLETHRSSRLGKRIEREWKNHISLCNEENKPIRLKRLLLKIFWPNICFDGCLVFLFQLTRIPEPLLIGIFLSYFRDNSKISESEARFCVVLLIFVGALKTILFSQMRGSNQDTAVKVRSTCNGLILRKVLRMSKSALQDKSSGNILNLISNDLNRLDVTVFLIHMTWATPLSSFGAMYLLYYNLGLRGLIGVGWLMFPLFLQGYFAKKIAVFRTKIAKLTGERLKLMNEMLSGIQIIKMYRWETNFSKFINISRLAELEIINKCNYFKFIIPSVAAFISVAGIFAAILSVVMTGSRVSVAEIYSLVAYYSLLSSNISQMLPASVLRTVELRQDDSEKCSSSVGFDDNQNVKLDGKNDCEKPSETEKAQLISKRVEVIKDVSLELRNKEFVGIVGAVGSGKSSLLSTILGETYISSGHKFVNGSISYASQEPWIFDGTIRENILFHQLFEETRYRETLRVCGLQRDLSLFPSGDETQVGERGVCLSGGQKARINLARAVYKKADIYLFDDPLSSLDIHVCNYLVSECFKKFLADKCIILVTHHLQYLEGCTKILVLELGDVKGVGTFCDLQNMNIIQSVDYKLEIEDKKDEDVPGKPEKENSMLGVKENPKKILKATIQNQNNKQKYFLEYLKLGKQSKFVILVFLMFLFCQLFDTLFYLILGYWTNIKQLEPSDSSNLVEMNHFFRERKNWMYIFGAIVIALGILSALRSIFFCEMVIRNSKMLHADMLEKTIGGKMQFFLQNTSGHILSWFSKDLGIVDEILSRNVLDTAIQAFSLTSRLLVVAFINPYLLIVIAVMILAIPRLLNSYRNTARNISRIEGSLMAPVLTHVNAVIKGLSTIRASRAEDIIISEFDRHQDRYLTSWFMFATVFNAFGFSVDLISYLFISAVTISCYLMQNVIGLNGSQIGLALTQAMGLATYLQYGLLQVVQADNSLVALERILEYKKISQETKPTKSVKLPYDWPSEGKITFQGVNVKYNIDQPAVLQDLTFTINSKEKIGIVGRTGAGKTSLINALFRMVTYIEGNIEIDGYNTDCIPLEILRSKISVIPQDAVLFSASLRYNLDPFGECNDSDLYRALKEVNLEKTGCAIKDLNDGIEENGANLSVGQKQLINLARAILKNNRIVVLDEATSNIDSVTDDLIQSTIRRNFSDCTIFTIAHRISTVMDSDRIMVIDSGKLIQFDTPNELLRNEDGAFYKMVYQN</sequence>
<evidence type="ECO:0000256" key="3">
    <source>
        <dbReference type="ARBA" id="ARBA00022448"/>
    </source>
</evidence>
<evidence type="ECO:0000259" key="13">
    <source>
        <dbReference type="PROSITE" id="PS50929"/>
    </source>
</evidence>
<dbReference type="InterPro" id="IPR003439">
    <property type="entry name" value="ABC_transporter-like_ATP-bd"/>
</dbReference>
<feature type="domain" description="ABC transporter" evidence="12">
    <location>
        <begin position="399"/>
        <end position="622"/>
    </location>
</feature>
<comment type="caution">
    <text evidence="14">The sequence shown here is derived from an EMBL/GenBank/DDBJ whole genome shotgun (WGS) entry which is preliminary data.</text>
</comment>
<dbReference type="SUPFAM" id="SSF90123">
    <property type="entry name" value="ABC transporter transmembrane region"/>
    <property type="match status" value="2"/>
</dbReference>
<evidence type="ECO:0000256" key="4">
    <source>
        <dbReference type="ARBA" id="ARBA00022692"/>
    </source>
</evidence>
<feature type="transmembrane region" description="Helical" evidence="10">
    <location>
        <begin position="124"/>
        <end position="142"/>
    </location>
</feature>
<dbReference type="CDD" id="cd18579">
    <property type="entry name" value="ABC_6TM_ABCC_D1"/>
    <property type="match status" value="1"/>
</dbReference>
<keyword evidence="11" id="KW-0732">Signal</keyword>
<dbReference type="InterPro" id="IPR036640">
    <property type="entry name" value="ABC1_TM_sf"/>
</dbReference>
<evidence type="ECO:0000256" key="8">
    <source>
        <dbReference type="ARBA" id="ARBA00022989"/>
    </source>
</evidence>
<keyword evidence="9 10" id="KW-0472">Membrane</keyword>
<dbReference type="InterPro" id="IPR044726">
    <property type="entry name" value="ABCC_6TM_D2"/>
</dbReference>
<feature type="signal peptide" evidence="11">
    <location>
        <begin position="1"/>
        <end position="21"/>
    </location>
</feature>
<dbReference type="Gene3D" id="3.40.50.300">
    <property type="entry name" value="P-loop containing nucleotide triphosphate hydrolases"/>
    <property type="match status" value="2"/>
</dbReference>
<dbReference type="GO" id="GO:0016887">
    <property type="term" value="F:ATP hydrolysis activity"/>
    <property type="evidence" value="ECO:0007669"/>
    <property type="project" value="InterPro"/>
</dbReference>
<dbReference type="EMBL" id="JARQZJ010000121">
    <property type="protein sequence ID" value="KAK9888685.1"/>
    <property type="molecule type" value="Genomic_DNA"/>
</dbReference>
<feature type="transmembrane region" description="Helical" evidence="10">
    <location>
        <begin position="198"/>
        <end position="220"/>
    </location>
</feature>
<organism evidence="14 15">
    <name type="scientific">Henosepilachna vigintioctopunctata</name>
    <dbReference type="NCBI Taxonomy" id="420089"/>
    <lineage>
        <taxon>Eukaryota</taxon>
        <taxon>Metazoa</taxon>
        <taxon>Ecdysozoa</taxon>
        <taxon>Arthropoda</taxon>
        <taxon>Hexapoda</taxon>
        <taxon>Insecta</taxon>
        <taxon>Pterygota</taxon>
        <taxon>Neoptera</taxon>
        <taxon>Endopterygota</taxon>
        <taxon>Coleoptera</taxon>
        <taxon>Polyphaga</taxon>
        <taxon>Cucujiformia</taxon>
        <taxon>Coccinelloidea</taxon>
        <taxon>Coccinellidae</taxon>
        <taxon>Epilachninae</taxon>
        <taxon>Epilachnini</taxon>
        <taxon>Henosepilachna</taxon>
    </lineage>
</organism>
<dbReference type="InterPro" id="IPR003593">
    <property type="entry name" value="AAA+_ATPase"/>
</dbReference>
<keyword evidence="6" id="KW-0547">Nucleotide-binding</keyword>
<dbReference type="InterPro" id="IPR017871">
    <property type="entry name" value="ABC_transporter-like_CS"/>
</dbReference>
<evidence type="ECO:0000313" key="14">
    <source>
        <dbReference type="EMBL" id="KAK9888685.1"/>
    </source>
</evidence>
<name>A0AAW1V202_9CUCU</name>
<dbReference type="GO" id="GO:0140359">
    <property type="term" value="F:ABC-type transporter activity"/>
    <property type="evidence" value="ECO:0007669"/>
    <property type="project" value="InterPro"/>
</dbReference>
<dbReference type="Pfam" id="PF00664">
    <property type="entry name" value="ABC_membrane"/>
    <property type="match status" value="2"/>
</dbReference>
<feature type="transmembrane region" description="Helical" evidence="10">
    <location>
        <begin position="226"/>
        <end position="246"/>
    </location>
</feature>
<protein>
    <submittedName>
        <fullName evidence="14">Uncharacterized protein</fullName>
    </submittedName>
</protein>
<dbReference type="InterPro" id="IPR050173">
    <property type="entry name" value="ABC_transporter_C-like"/>
</dbReference>
<feature type="domain" description="ABC transmembrane type-1" evidence="13">
    <location>
        <begin position="681"/>
        <end position="963"/>
    </location>
</feature>
<keyword evidence="15" id="KW-1185">Reference proteome</keyword>
<evidence type="ECO:0000256" key="6">
    <source>
        <dbReference type="ARBA" id="ARBA00022741"/>
    </source>
</evidence>
<comment type="similarity">
    <text evidence="2">Belongs to the ABC transporter superfamily. ABCC family. Conjugate transporter (TC 3.A.1.208) subfamily.</text>
</comment>
<dbReference type="FunFam" id="3.40.50.300:FF:000163">
    <property type="entry name" value="Multidrug resistance-associated protein member 4"/>
    <property type="match status" value="1"/>
</dbReference>
<evidence type="ECO:0000256" key="11">
    <source>
        <dbReference type="SAM" id="SignalP"/>
    </source>
</evidence>
<dbReference type="CDD" id="cd03250">
    <property type="entry name" value="ABCC_MRP_domain1"/>
    <property type="match status" value="1"/>
</dbReference>
<evidence type="ECO:0000256" key="7">
    <source>
        <dbReference type="ARBA" id="ARBA00022840"/>
    </source>
</evidence>
<keyword evidence="7" id="KW-0067">ATP-binding</keyword>
<reference evidence="14 15" key="1">
    <citation type="submission" date="2023-03" db="EMBL/GenBank/DDBJ databases">
        <title>Genome insight into feeding habits of ladybird beetles.</title>
        <authorList>
            <person name="Li H.-S."/>
            <person name="Huang Y.-H."/>
            <person name="Pang H."/>
        </authorList>
    </citation>
    <scope>NUCLEOTIDE SEQUENCE [LARGE SCALE GENOMIC DNA]</scope>
    <source>
        <strain evidence="14">SYSU_2023b</strain>
        <tissue evidence="14">Whole body</tissue>
    </source>
</reference>
<keyword evidence="4 10" id="KW-0812">Transmembrane</keyword>
<dbReference type="GO" id="GO:0005524">
    <property type="term" value="F:ATP binding"/>
    <property type="evidence" value="ECO:0007669"/>
    <property type="project" value="UniProtKB-KW"/>
</dbReference>
<dbReference type="FunFam" id="3.40.50.300:FF:000973">
    <property type="entry name" value="Multidrug resistance-associated protein 4"/>
    <property type="match status" value="1"/>
</dbReference>
<evidence type="ECO:0000256" key="10">
    <source>
        <dbReference type="SAM" id="Phobius"/>
    </source>
</evidence>
<keyword evidence="3" id="KW-0813">Transport</keyword>
<dbReference type="PANTHER" id="PTHR24223">
    <property type="entry name" value="ATP-BINDING CASSETTE SUB-FAMILY C"/>
    <property type="match status" value="1"/>
</dbReference>
<feature type="transmembrane region" description="Helical" evidence="10">
    <location>
        <begin position="309"/>
        <end position="331"/>
    </location>
</feature>
<evidence type="ECO:0000256" key="9">
    <source>
        <dbReference type="ARBA" id="ARBA00023136"/>
    </source>
</evidence>
<feature type="transmembrane region" description="Helical" evidence="10">
    <location>
        <begin position="821"/>
        <end position="843"/>
    </location>
</feature>
<evidence type="ECO:0000256" key="2">
    <source>
        <dbReference type="ARBA" id="ARBA00009726"/>
    </source>
</evidence>